<gene>
    <name evidence="2" type="ORF">GR328_25540</name>
</gene>
<reference evidence="2 3" key="2">
    <citation type="submission" date="2020-01" db="EMBL/GenBank/DDBJ databases">
        <title>Microvirga sp. nov., an arsenate reduction bacterium isolated from Tibet hotspring sediments.</title>
        <authorList>
            <person name="Xian W.-D."/>
            <person name="Li W.-J."/>
        </authorList>
    </citation>
    <scope>NUCLEOTIDE SEQUENCE [LARGE SCALE GENOMIC DNA]</scope>
    <source>
        <strain evidence="2 3">KCTC 23863</strain>
    </source>
</reference>
<accession>A0A7X3SRK3</accession>
<protein>
    <submittedName>
        <fullName evidence="2">Uncharacterized protein</fullName>
    </submittedName>
</protein>
<reference evidence="2 3" key="1">
    <citation type="submission" date="2019-12" db="EMBL/GenBank/DDBJ databases">
        <authorList>
            <person name="Yuan C.-G."/>
        </authorList>
    </citation>
    <scope>NUCLEOTIDE SEQUENCE [LARGE SCALE GENOMIC DNA]</scope>
    <source>
        <strain evidence="2 3">KCTC 23863</strain>
    </source>
</reference>
<evidence type="ECO:0000313" key="2">
    <source>
        <dbReference type="EMBL" id="MXQ14751.1"/>
    </source>
</evidence>
<sequence length="106" mass="11704">MFETEGTNVVPFKPRAKAAHHPKTILERVYAAGSLAVQADDVATKMAARMLQRLGFLVIEEISADSTPRLLDKEEIRQAMGRPWRLSKPAFSGEPGQPDGEGVFRI</sequence>
<dbReference type="AlphaFoldDB" id="A0A7X3SRK3"/>
<feature type="region of interest" description="Disordered" evidence="1">
    <location>
        <begin position="86"/>
        <end position="106"/>
    </location>
</feature>
<dbReference type="Proteomes" id="UP000436483">
    <property type="component" value="Unassembled WGS sequence"/>
</dbReference>
<evidence type="ECO:0000256" key="1">
    <source>
        <dbReference type="SAM" id="MobiDB-lite"/>
    </source>
</evidence>
<evidence type="ECO:0000313" key="3">
    <source>
        <dbReference type="Proteomes" id="UP000436483"/>
    </source>
</evidence>
<keyword evidence="3" id="KW-1185">Reference proteome</keyword>
<name>A0A7X3SRK3_9HYPH</name>
<dbReference type="OrthoDB" id="8019773at2"/>
<dbReference type="RefSeq" id="WP_160888463.1">
    <property type="nucleotide sequence ID" value="NZ_WURB01000045.1"/>
</dbReference>
<dbReference type="EMBL" id="WURB01000045">
    <property type="protein sequence ID" value="MXQ14751.1"/>
    <property type="molecule type" value="Genomic_DNA"/>
</dbReference>
<proteinExistence type="predicted"/>
<organism evidence="2 3">
    <name type="scientific">Microvirga makkahensis</name>
    <dbReference type="NCBI Taxonomy" id="1128670"/>
    <lineage>
        <taxon>Bacteria</taxon>
        <taxon>Pseudomonadati</taxon>
        <taxon>Pseudomonadota</taxon>
        <taxon>Alphaproteobacteria</taxon>
        <taxon>Hyphomicrobiales</taxon>
        <taxon>Methylobacteriaceae</taxon>
        <taxon>Microvirga</taxon>
    </lineage>
</organism>
<comment type="caution">
    <text evidence="2">The sequence shown here is derived from an EMBL/GenBank/DDBJ whole genome shotgun (WGS) entry which is preliminary data.</text>
</comment>